<dbReference type="PANTHER" id="PTHR42673">
    <property type="entry name" value="MALEYLACETOACETATE ISOMERASE"/>
    <property type="match status" value="1"/>
</dbReference>
<feature type="domain" description="GST N-terminal" evidence="1">
    <location>
        <begin position="12"/>
        <end position="78"/>
    </location>
</feature>
<dbReference type="PANTHER" id="PTHR42673:SF4">
    <property type="entry name" value="MALEYLACETOACETATE ISOMERASE"/>
    <property type="match status" value="1"/>
</dbReference>
<dbReference type="OrthoDB" id="9799538at2"/>
<dbReference type="GO" id="GO:0006559">
    <property type="term" value="P:L-phenylalanine catabolic process"/>
    <property type="evidence" value="ECO:0007669"/>
    <property type="project" value="TreeGrafter"/>
</dbReference>
<dbReference type="GO" id="GO:0016034">
    <property type="term" value="F:maleylacetoacetate isomerase activity"/>
    <property type="evidence" value="ECO:0007669"/>
    <property type="project" value="TreeGrafter"/>
</dbReference>
<evidence type="ECO:0000313" key="3">
    <source>
        <dbReference type="Proteomes" id="UP000199441"/>
    </source>
</evidence>
<evidence type="ECO:0000259" key="1">
    <source>
        <dbReference type="Pfam" id="PF13409"/>
    </source>
</evidence>
<dbReference type="CDD" id="cd03194">
    <property type="entry name" value="GST_C_3"/>
    <property type="match status" value="1"/>
</dbReference>
<dbReference type="Pfam" id="PF13409">
    <property type="entry name" value="GST_N_2"/>
    <property type="match status" value="1"/>
</dbReference>
<evidence type="ECO:0000313" key="2">
    <source>
        <dbReference type="EMBL" id="SDX15027.1"/>
    </source>
</evidence>
<dbReference type="STRING" id="670155.SAMN04488001_2520"/>
<organism evidence="2 3">
    <name type="scientific">Litoreibacter albidus</name>
    <dbReference type="NCBI Taxonomy" id="670155"/>
    <lineage>
        <taxon>Bacteria</taxon>
        <taxon>Pseudomonadati</taxon>
        <taxon>Pseudomonadota</taxon>
        <taxon>Alphaproteobacteria</taxon>
        <taxon>Rhodobacterales</taxon>
        <taxon>Roseobacteraceae</taxon>
        <taxon>Litoreibacter</taxon>
    </lineage>
</organism>
<dbReference type="SUPFAM" id="SSF47616">
    <property type="entry name" value="GST C-terminal domain-like"/>
    <property type="match status" value="1"/>
</dbReference>
<dbReference type="SUPFAM" id="SSF52833">
    <property type="entry name" value="Thioredoxin-like"/>
    <property type="match status" value="1"/>
</dbReference>
<dbReference type="RefSeq" id="WP_089947287.1">
    <property type="nucleotide sequence ID" value="NZ_FNOI01000004.1"/>
</dbReference>
<dbReference type="AlphaFoldDB" id="A0A1H2ZCG4"/>
<sequence length="226" mass="25057">MTYDLLIGDRSYSSWSLRGWLLFAKFDIAATVHDTRFYIPQFQEDLKPFAPARTVPVIRLPEGGIVMDSLAIAETLAERHPDKGYWPEDLEARALARGMVAEMHSGYGALRSACPMNLRQSFVDFPVSDAVAADVARIEQLWAAARALATEGPWLFGAYSVADAFFAPIAARMAGYGLPVSEASKPYIVHTISDPTFLEWRRRGLQDAPQSKYDLPYAAGKWPGPD</sequence>
<dbReference type="Proteomes" id="UP000199441">
    <property type="component" value="Unassembled WGS sequence"/>
</dbReference>
<dbReference type="InterPro" id="IPR004045">
    <property type="entry name" value="Glutathione_S-Trfase_N"/>
</dbReference>
<dbReference type="EMBL" id="FNOI01000004">
    <property type="protein sequence ID" value="SDX15027.1"/>
    <property type="molecule type" value="Genomic_DNA"/>
</dbReference>
<protein>
    <submittedName>
        <fullName evidence="2">Glutathione S-transferase</fullName>
    </submittedName>
</protein>
<accession>A0A1H2ZCG4</accession>
<name>A0A1H2ZCG4_9RHOB</name>
<keyword evidence="2" id="KW-0808">Transferase</keyword>
<proteinExistence type="predicted"/>
<keyword evidence="3" id="KW-1185">Reference proteome</keyword>
<dbReference type="GO" id="GO:0004364">
    <property type="term" value="F:glutathione transferase activity"/>
    <property type="evidence" value="ECO:0007669"/>
    <property type="project" value="TreeGrafter"/>
</dbReference>
<dbReference type="GO" id="GO:0006749">
    <property type="term" value="P:glutathione metabolic process"/>
    <property type="evidence" value="ECO:0007669"/>
    <property type="project" value="TreeGrafter"/>
</dbReference>
<reference evidence="3" key="1">
    <citation type="submission" date="2016-10" db="EMBL/GenBank/DDBJ databases">
        <authorList>
            <person name="Varghese N."/>
            <person name="Submissions S."/>
        </authorList>
    </citation>
    <scope>NUCLEOTIDE SEQUENCE [LARGE SCALE GENOMIC DNA]</scope>
    <source>
        <strain evidence="3">DSM 26922</strain>
    </source>
</reference>
<dbReference type="InterPro" id="IPR036249">
    <property type="entry name" value="Thioredoxin-like_sf"/>
</dbReference>
<gene>
    <name evidence="2" type="ORF">SAMN04488001_2520</name>
</gene>
<dbReference type="InterPro" id="IPR036282">
    <property type="entry name" value="Glutathione-S-Trfase_C_sf"/>
</dbReference>
<dbReference type="Gene3D" id="1.20.1050.10">
    <property type="match status" value="1"/>
</dbReference>
<dbReference type="Gene3D" id="3.40.30.10">
    <property type="entry name" value="Glutaredoxin"/>
    <property type="match status" value="1"/>
</dbReference>